<evidence type="ECO:0000313" key="2">
    <source>
        <dbReference type="Proteomes" id="UP001396334"/>
    </source>
</evidence>
<reference evidence="1 2" key="1">
    <citation type="journal article" date="2024" name="G3 (Bethesda)">
        <title>Genome assembly of Hibiscus sabdariffa L. provides insights into metabolisms of medicinal natural products.</title>
        <authorList>
            <person name="Kim T."/>
        </authorList>
    </citation>
    <scope>NUCLEOTIDE SEQUENCE [LARGE SCALE GENOMIC DNA]</scope>
    <source>
        <strain evidence="1">TK-2024</strain>
        <tissue evidence="1">Old leaves</tissue>
    </source>
</reference>
<protein>
    <submittedName>
        <fullName evidence="1">Uncharacterized protein</fullName>
    </submittedName>
</protein>
<dbReference type="Proteomes" id="UP001396334">
    <property type="component" value="Unassembled WGS sequence"/>
</dbReference>
<accession>A0ABR2QK03</accession>
<dbReference type="SUPFAM" id="SSF56219">
    <property type="entry name" value="DNase I-like"/>
    <property type="match status" value="1"/>
</dbReference>
<dbReference type="EMBL" id="JBBPBN010000036">
    <property type="protein sequence ID" value="KAK9001022.1"/>
    <property type="molecule type" value="Genomic_DNA"/>
</dbReference>
<dbReference type="Gene3D" id="3.60.10.10">
    <property type="entry name" value="Endonuclease/exonuclease/phosphatase"/>
    <property type="match status" value="1"/>
</dbReference>
<sequence>MALLAWNVQGLGNRDTVRALKNVYLKYQYVIIFLSETNKKKRYLEKIRMKMKLSNSFYVEPEGIAWGLALWWSDDANISTIYSNKNIIDTKISVNGEEEWFESFIYGPLYNEEK</sequence>
<name>A0ABR2QK03_9ROSI</name>
<evidence type="ECO:0000313" key="1">
    <source>
        <dbReference type="EMBL" id="KAK9001022.1"/>
    </source>
</evidence>
<proteinExistence type="predicted"/>
<keyword evidence="2" id="KW-1185">Reference proteome</keyword>
<organism evidence="1 2">
    <name type="scientific">Hibiscus sabdariffa</name>
    <name type="common">roselle</name>
    <dbReference type="NCBI Taxonomy" id="183260"/>
    <lineage>
        <taxon>Eukaryota</taxon>
        <taxon>Viridiplantae</taxon>
        <taxon>Streptophyta</taxon>
        <taxon>Embryophyta</taxon>
        <taxon>Tracheophyta</taxon>
        <taxon>Spermatophyta</taxon>
        <taxon>Magnoliopsida</taxon>
        <taxon>eudicotyledons</taxon>
        <taxon>Gunneridae</taxon>
        <taxon>Pentapetalae</taxon>
        <taxon>rosids</taxon>
        <taxon>malvids</taxon>
        <taxon>Malvales</taxon>
        <taxon>Malvaceae</taxon>
        <taxon>Malvoideae</taxon>
        <taxon>Hibiscus</taxon>
    </lineage>
</organism>
<gene>
    <name evidence="1" type="ORF">V6N11_082814</name>
</gene>
<comment type="caution">
    <text evidence="1">The sequence shown here is derived from an EMBL/GenBank/DDBJ whole genome shotgun (WGS) entry which is preliminary data.</text>
</comment>
<dbReference type="InterPro" id="IPR036691">
    <property type="entry name" value="Endo/exonu/phosph_ase_sf"/>
</dbReference>